<organism evidence="12 13">
    <name type="scientific">Streptomyces chumphonensis</name>
    <dbReference type="NCBI Taxonomy" id="1214925"/>
    <lineage>
        <taxon>Bacteria</taxon>
        <taxon>Bacillati</taxon>
        <taxon>Actinomycetota</taxon>
        <taxon>Actinomycetes</taxon>
        <taxon>Kitasatosporales</taxon>
        <taxon>Streptomycetaceae</taxon>
        <taxon>Streptomyces</taxon>
    </lineage>
</organism>
<comment type="function">
    <text evidence="1">Iron-sulfur subunit of the cytochrome bc1 complex, an essential component of the respiratory electron transport chain required for ATP synthesis. The bc1 complex catalyzes the oxidation of menaquinol and the reduction of cytochrome c in the respiratory chain. The bc1 complex operates through a Q-cycle mechanism that couples electron transfer to generation of the proton gradient that drives ATP synthesis.</text>
</comment>
<dbReference type="GO" id="GO:0046872">
    <property type="term" value="F:metal ion binding"/>
    <property type="evidence" value="ECO:0007669"/>
    <property type="project" value="UniProtKB-KW"/>
</dbReference>
<dbReference type="InterPro" id="IPR017941">
    <property type="entry name" value="Rieske_2Fe-2S"/>
</dbReference>
<evidence type="ECO:0000256" key="6">
    <source>
        <dbReference type="ARBA" id="ARBA00023014"/>
    </source>
</evidence>
<name>A0A927IAR4_9ACTN</name>
<dbReference type="GO" id="GO:0051537">
    <property type="term" value="F:2 iron, 2 sulfur cluster binding"/>
    <property type="evidence" value="ECO:0007669"/>
    <property type="project" value="UniProtKB-KW"/>
</dbReference>
<dbReference type="CDD" id="cd03467">
    <property type="entry name" value="Rieske"/>
    <property type="match status" value="1"/>
</dbReference>
<keyword evidence="7" id="KW-1015">Disulfide bond</keyword>
<proteinExistence type="predicted"/>
<dbReference type="GO" id="GO:0004497">
    <property type="term" value="F:monooxygenase activity"/>
    <property type="evidence" value="ECO:0007669"/>
    <property type="project" value="UniProtKB-ARBA"/>
</dbReference>
<evidence type="ECO:0000313" key="13">
    <source>
        <dbReference type="Proteomes" id="UP000632289"/>
    </source>
</evidence>
<dbReference type="PROSITE" id="PS51296">
    <property type="entry name" value="RIESKE"/>
    <property type="match status" value="1"/>
</dbReference>
<evidence type="ECO:0000256" key="2">
    <source>
        <dbReference type="ARBA" id="ARBA00015816"/>
    </source>
</evidence>
<comment type="cofactor">
    <cofactor evidence="9">
        <name>[2Fe-2S] cluster</name>
        <dbReference type="ChEBI" id="CHEBI:190135"/>
    </cofactor>
</comment>
<dbReference type="FunFam" id="2.102.10.10:FF:000016">
    <property type="entry name" value="Nitrite reductase/ring-hydroxylating ferredoxin subunit"/>
    <property type="match status" value="1"/>
</dbReference>
<evidence type="ECO:0000256" key="3">
    <source>
        <dbReference type="ARBA" id="ARBA00022714"/>
    </source>
</evidence>
<keyword evidence="5" id="KW-0408">Iron</keyword>
<dbReference type="Proteomes" id="UP000632289">
    <property type="component" value="Unassembled WGS sequence"/>
</dbReference>
<gene>
    <name evidence="12" type="ORF">IF129_00770</name>
</gene>
<reference evidence="12" key="1">
    <citation type="submission" date="2020-09" db="EMBL/GenBank/DDBJ databases">
        <title>Secondary metabolite and genome analysis of marine Streptomyces chumphonensis KK1-2T.</title>
        <authorList>
            <person name="Phongsopitanun W."/>
            <person name="Kanchanasin P."/>
            <person name="Pittayakhajonwut P."/>
            <person name="Suwanborirux K."/>
            <person name="Tanasupawat S."/>
        </authorList>
    </citation>
    <scope>NUCLEOTIDE SEQUENCE</scope>
    <source>
        <strain evidence="12">KK1-2</strain>
    </source>
</reference>
<dbReference type="InterPro" id="IPR006311">
    <property type="entry name" value="TAT_signal"/>
</dbReference>
<evidence type="ECO:0000313" key="12">
    <source>
        <dbReference type="EMBL" id="MBD3930107.1"/>
    </source>
</evidence>
<dbReference type="RefSeq" id="WP_191207419.1">
    <property type="nucleotide sequence ID" value="NZ_JACXYU010000001.1"/>
</dbReference>
<dbReference type="InterPro" id="IPR036922">
    <property type="entry name" value="Rieske_2Fe-2S_sf"/>
</dbReference>
<dbReference type="InterPro" id="IPR014349">
    <property type="entry name" value="Rieske_Fe-S_prot"/>
</dbReference>
<feature type="region of interest" description="Disordered" evidence="10">
    <location>
        <begin position="30"/>
        <end position="53"/>
    </location>
</feature>
<accession>A0A927IAR4</accession>
<keyword evidence="13" id="KW-1185">Reference proteome</keyword>
<dbReference type="PRINTS" id="PR00162">
    <property type="entry name" value="RIESKE"/>
</dbReference>
<keyword evidence="4" id="KW-0479">Metal-binding</keyword>
<keyword evidence="3" id="KW-0001">2Fe-2S</keyword>
<dbReference type="GO" id="GO:0016705">
    <property type="term" value="F:oxidoreductase activity, acting on paired donors, with incorporation or reduction of molecular oxygen"/>
    <property type="evidence" value="ECO:0007669"/>
    <property type="project" value="UniProtKB-ARBA"/>
</dbReference>
<comment type="caution">
    <text evidence="12">The sequence shown here is derived from an EMBL/GenBank/DDBJ whole genome shotgun (WGS) entry which is preliminary data.</text>
</comment>
<feature type="domain" description="Rieske" evidence="11">
    <location>
        <begin position="51"/>
        <end position="144"/>
    </location>
</feature>
<dbReference type="SUPFAM" id="SSF50022">
    <property type="entry name" value="ISP domain"/>
    <property type="match status" value="1"/>
</dbReference>
<evidence type="ECO:0000256" key="10">
    <source>
        <dbReference type="SAM" id="MobiDB-lite"/>
    </source>
</evidence>
<dbReference type="Gene3D" id="2.102.10.10">
    <property type="entry name" value="Rieske [2Fe-2S] iron-sulphur domain"/>
    <property type="match status" value="1"/>
</dbReference>
<evidence type="ECO:0000256" key="7">
    <source>
        <dbReference type="ARBA" id="ARBA00023157"/>
    </source>
</evidence>
<dbReference type="PROSITE" id="PS51257">
    <property type="entry name" value="PROKAR_LIPOPROTEIN"/>
    <property type="match status" value="1"/>
</dbReference>
<protein>
    <recommendedName>
        <fullName evidence="2">Cytochrome bc1 complex Rieske iron-sulfur subunit</fullName>
    </recommendedName>
    <alternativeName>
        <fullName evidence="8">Cytochrome bc1 reductase complex subunit QcrA</fullName>
    </alternativeName>
</protein>
<sequence>MTRDEQRHPRRRTALRGAAAGAALAAGGSALSGCGRPGETATPPPSTPTAPVELGAADEVPVGGAHAFRDAKVVVSQPEPGRYRAFSAVCTHEGCAMFALRESAIVCSCHGSSFDTTTGEVLTGPAREPLPEIPVRVEGDGLVAG</sequence>
<dbReference type="InterPro" id="IPR005805">
    <property type="entry name" value="Rieske_Fe-S_prot_C"/>
</dbReference>
<dbReference type="PROSITE" id="PS51318">
    <property type="entry name" value="TAT"/>
    <property type="match status" value="1"/>
</dbReference>
<evidence type="ECO:0000256" key="4">
    <source>
        <dbReference type="ARBA" id="ARBA00022723"/>
    </source>
</evidence>
<evidence type="ECO:0000256" key="1">
    <source>
        <dbReference type="ARBA" id="ARBA00002494"/>
    </source>
</evidence>
<evidence type="ECO:0000259" key="11">
    <source>
        <dbReference type="PROSITE" id="PS51296"/>
    </source>
</evidence>
<evidence type="ECO:0000256" key="9">
    <source>
        <dbReference type="ARBA" id="ARBA00034078"/>
    </source>
</evidence>
<dbReference type="AlphaFoldDB" id="A0A927IAR4"/>
<dbReference type="Pfam" id="PF00355">
    <property type="entry name" value="Rieske"/>
    <property type="match status" value="1"/>
</dbReference>
<dbReference type="EMBL" id="JACXYU010000001">
    <property type="protein sequence ID" value="MBD3930107.1"/>
    <property type="molecule type" value="Genomic_DNA"/>
</dbReference>
<dbReference type="PANTHER" id="PTHR10134">
    <property type="entry name" value="CYTOCHROME B-C1 COMPLEX SUBUNIT RIESKE, MITOCHONDRIAL"/>
    <property type="match status" value="1"/>
</dbReference>
<dbReference type="GO" id="GO:0016020">
    <property type="term" value="C:membrane"/>
    <property type="evidence" value="ECO:0007669"/>
    <property type="project" value="InterPro"/>
</dbReference>
<keyword evidence="6" id="KW-0411">Iron-sulfur</keyword>
<evidence type="ECO:0000256" key="8">
    <source>
        <dbReference type="ARBA" id="ARBA00029586"/>
    </source>
</evidence>
<evidence type="ECO:0000256" key="5">
    <source>
        <dbReference type="ARBA" id="ARBA00023004"/>
    </source>
</evidence>